<dbReference type="InterPro" id="IPR045339">
    <property type="entry name" value="DUF6534"/>
</dbReference>
<accession>A0A9P7ATK0</accession>
<dbReference type="Pfam" id="PF20152">
    <property type="entry name" value="DUF6534"/>
    <property type="match status" value="1"/>
</dbReference>
<feature type="transmembrane region" description="Helical" evidence="1">
    <location>
        <begin position="128"/>
        <end position="150"/>
    </location>
</feature>
<gene>
    <name evidence="3" type="ORF">HD556DRAFT_1526881</name>
</gene>
<feature type="transmembrane region" description="Helical" evidence="1">
    <location>
        <begin position="235"/>
        <end position="257"/>
    </location>
</feature>
<dbReference type="GeneID" id="64603090"/>
<evidence type="ECO:0000256" key="1">
    <source>
        <dbReference type="SAM" id="Phobius"/>
    </source>
</evidence>
<dbReference type="RefSeq" id="XP_041161114.1">
    <property type="nucleotide sequence ID" value="XM_041309326.1"/>
</dbReference>
<dbReference type="AlphaFoldDB" id="A0A9P7ATK0"/>
<reference evidence="3" key="1">
    <citation type="journal article" date="2020" name="New Phytol.">
        <title>Comparative genomics reveals dynamic genome evolution in host specialist ectomycorrhizal fungi.</title>
        <authorList>
            <person name="Lofgren L.A."/>
            <person name="Nguyen N.H."/>
            <person name="Vilgalys R."/>
            <person name="Ruytinx J."/>
            <person name="Liao H.L."/>
            <person name="Branco S."/>
            <person name="Kuo A."/>
            <person name="LaButti K."/>
            <person name="Lipzen A."/>
            <person name="Andreopoulos W."/>
            <person name="Pangilinan J."/>
            <person name="Riley R."/>
            <person name="Hundley H."/>
            <person name="Na H."/>
            <person name="Barry K."/>
            <person name="Grigoriev I.V."/>
            <person name="Stajich J.E."/>
            <person name="Kennedy P.G."/>
        </authorList>
    </citation>
    <scope>NUCLEOTIDE SEQUENCE</scope>
    <source>
        <strain evidence="3">S12</strain>
    </source>
</reference>
<comment type="caution">
    <text evidence="3">The sequence shown here is derived from an EMBL/GenBank/DDBJ whole genome shotgun (WGS) entry which is preliminary data.</text>
</comment>
<keyword evidence="1" id="KW-0812">Transmembrane</keyword>
<feature type="transmembrane region" description="Helical" evidence="1">
    <location>
        <begin position="94"/>
        <end position="116"/>
    </location>
</feature>
<keyword evidence="1" id="KW-1133">Transmembrane helix</keyword>
<feature type="domain" description="DUF6534" evidence="2">
    <location>
        <begin position="174"/>
        <end position="260"/>
    </location>
</feature>
<feature type="transmembrane region" description="Helical" evidence="1">
    <location>
        <begin position="162"/>
        <end position="189"/>
    </location>
</feature>
<evidence type="ECO:0000313" key="3">
    <source>
        <dbReference type="EMBL" id="KAG1795162.1"/>
    </source>
</evidence>
<organism evidence="3 4">
    <name type="scientific">Suillus plorans</name>
    <dbReference type="NCBI Taxonomy" id="116603"/>
    <lineage>
        <taxon>Eukaryota</taxon>
        <taxon>Fungi</taxon>
        <taxon>Dikarya</taxon>
        <taxon>Basidiomycota</taxon>
        <taxon>Agaricomycotina</taxon>
        <taxon>Agaricomycetes</taxon>
        <taxon>Agaricomycetidae</taxon>
        <taxon>Boletales</taxon>
        <taxon>Suillineae</taxon>
        <taxon>Suillaceae</taxon>
        <taxon>Suillus</taxon>
    </lineage>
</organism>
<evidence type="ECO:0000259" key="2">
    <source>
        <dbReference type="Pfam" id="PF20152"/>
    </source>
</evidence>
<evidence type="ECO:0000313" key="4">
    <source>
        <dbReference type="Proteomes" id="UP000719766"/>
    </source>
</evidence>
<feature type="transmembrane region" description="Helical" evidence="1">
    <location>
        <begin position="12"/>
        <end position="34"/>
    </location>
</feature>
<keyword evidence="1" id="KW-0472">Membrane</keyword>
<feature type="transmembrane region" description="Helical" evidence="1">
    <location>
        <begin position="201"/>
        <end position="229"/>
    </location>
</feature>
<sequence length="318" mass="35466">MTQVVLTYSSAIRIVASVMTGFGISSIVFLILTAQVWIYFRRNTIRSGENRQSKALVAFIWLIQAVQMAVATWISFAHALKFNMTLRHMLINLALYNGICSLTTSVVHGVFISRVFRLEKSFYGKRRITFVLIAFCVMEQAFGVLSTIYISRLSHYNLNVVVNWSTLISLGCSAIDDVLIAGTTAYILHKHRTESPRTNRMITKLIIFCSQTGLITTVVASITMGIWAACRFDVYHLHMCFPIGGLYATCLLANLIARDSYLQPQTAHEAEISEISFARFTQAIHVGLPDKKSGLQEISAMQEGTDSSKVSSCQVEPL</sequence>
<name>A0A9P7ATK0_9AGAM</name>
<feature type="transmembrane region" description="Helical" evidence="1">
    <location>
        <begin position="55"/>
        <end position="74"/>
    </location>
</feature>
<keyword evidence="4" id="KW-1185">Reference proteome</keyword>
<dbReference type="OrthoDB" id="2688788at2759"/>
<proteinExistence type="predicted"/>
<protein>
    <recommendedName>
        <fullName evidence="2">DUF6534 domain-containing protein</fullName>
    </recommendedName>
</protein>
<dbReference type="Proteomes" id="UP000719766">
    <property type="component" value="Unassembled WGS sequence"/>
</dbReference>
<dbReference type="PANTHER" id="PTHR40465">
    <property type="entry name" value="CHROMOSOME 1, WHOLE GENOME SHOTGUN SEQUENCE"/>
    <property type="match status" value="1"/>
</dbReference>
<dbReference type="EMBL" id="JABBWE010000023">
    <property type="protein sequence ID" value="KAG1795162.1"/>
    <property type="molecule type" value="Genomic_DNA"/>
</dbReference>
<dbReference type="PANTHER" id="PTHR40465:SF1">
    <property type="entry name" value="DUF6534 DOMAIN-CONTAINING PROTEIN"/>
    <property type="match status" value="1"/>
</dbReference>